<evidence type="ECO:0000313" key="3">
    <source>
        <dbReference type="Proteomes" id="UP000185604"/>
    </source>
</evidence>
<dbReference type="EMBL" id="NILF01000062">
    <property type="protein sequence ID" value="TWL35000.1"/>
    <property type="molecule type" value="Genomic_DNA"/>
</dbReference>
<evidence type="ECO:0000313" key="1">
    <source>
        <dbReference type="EMBL" id="OLF96013.1"/>
    </source>
</evidence>
<dbReference type="Proteomes" id="UP000185604">
    <property type="component" value="Unassembled WGS sequence"/>
</dbReference>
<reference evidence="2 4" key="2">
    <citation type="submission" date="2019-06" db="EMBL/GenBank/DDBJ databases">
        <title>Genome sequence analysis of &gt;100 Bacillus licheniformis strains suggests intrinsic resistance to this species.</title>
        <authorList>
            <person name="Wels M."/>
            <person name="Siezen R.J."/>
            <person name="Johansen E."/>
            <person name="Stuer-Lauridsen B."/>
            <person name="Bjerre K."/>
            <person name="Nielsen B.K.K."/>
        </authorList>
    </citation>
    <scope>NUCLEOTIDE SEQUENCE [LARGE SCALE GENOMIC DNA]</scope>
    <source>
        <strain evidence="2 4">BAC-15381</strain>
    </source>
</reference>
<keyword evidence="4" id="KW-1185">Reference proteome</keyword>
<accession>A0A6I7TI34</accession>
<organism evidence="1 3">
    <name type="scientific">Bacillus paralicheniformis</name>
    <dbReference type="NCBI Taxonomy" id="1648923"/>
    <lineage>
        <taxon>Bacteria</taxon>
        <taxon>Bacillati</taxon>
        <taxon>Bacillota</taxon>
        <taxon>Bacilli</taxon>
        <taxon>Bacillales</taxon>
        <taxon>Bacillaceae</taxon>
        <taxon>Bacillus</taxon>
    </lineage>
</organism>
<name>A0A6I7TI34_9BACI</name>
<proteinExistence type="predicted"/>
<dbReference type="Proteomes" id="UP000429980">
    <property type="component" value="Unassembled WGS sequence"/>
</dbReference>
<sequence>MGSSKRRDSSDTDYQLPFKKLKGSFLVFPPPYHLNHLEKI</sequence>
<protein>
    <submittedName>
        <fullName evidence="1">Uncharacterized protein</fullName>
    </submittedName>
</protein>
<dbReference type="AlphaFoldDB" id="A0A6I7TI34"/>
<evidence type="ECO:0000313" key="2">
    <source>
        <dbReference type="EMBL" id="TWL35000.1"/>
    </source>
</evidence>
<gene>
    <name evidence="1" type="ORF">B4121_1575</name>
    <name evidence="2" type="ORF">CHCC15381_3443</name>
</gene>
<reference evidence="1 3" key="1">
    <citation type="journal article" date="2016" name="Front. Microbiol.">
        <title>High-Level Heat Resistance of Spores of Bacillus amyloliquefaciens and Bacillus licheniformis Results from the Presence of a spoVA Operon in a Tn1546 Transposon.</title>
        <authorList>
            <person name="Berendsen E.M."/>
            <person name="Koning R.A."/>
            <person name="Boekhorst J."/>
            <person name="de Jong A."/>
            <person name="Kuipers O.P."/>
            <person name="Wells-Bennik M.H."/>
        </authorList>
    </citation>
    <scope>NUCLEOTIDE SEQUENCE [LARGE SCALE GENOMIC DNA]</scope>
    <source>
        <strain evidence="1 3">B4121</strain>
    </source>
</reference>
<evidence type="ECO:0000313" key="4">
    <source>
        <dbReference type="Proteomes" id="UP000429980"/>
    </source>
</evidence>
<comment type="caution">
    <text evidence="1">The sequence shown here is derived from an EMBL/GenBank/DDBJ whole genome shotgun (WGS) entry which is preliminary data.</text>
</comment>
<dbReference type="EMBL" id="LKPO01000008">
    <property type="protein sequence ID" value="OLF96013.1"/>
    <property type="molecule type" value="Genomic_DNA"/>
</dbReference>